<organism evidence="8 9">
    <name type="scientific">Agrobacterium rosae</name>
    <dbReference type="NCBI Taxonomy" id="1972867"/>
    <lineage>
        <taxon>Bacteria</taxon>
        <taxon>Pseudomonadati</taxon>
        <taxon>Pseudomonadota</taxon>
        <taxon>Alphaproteobacteria</taxon>
        <taxon>Hyphomicrobiales</taxon>
        <taxon>Rhizobiaceae</taxon>
        <taxon>Rhizobium/Agrobacterium group</taxon>
        <taxon>Agrobacterium</taxon>
    </lineage>
</organism>
<feature type="binding site" evidence="6">
    <location>
        <begin position="224"/>
        <end position="231"/>
    </location>
    <ligand>
        <name>ATP</name>
        <dbReference type="ChEBI" id="CHEBI:30616"/>
    </ligand>
</feature>
<dbReference type="Pfam" id="PF00580">
    <property type="entry name" value="UvrD-helicase"/>
    <property type="match status" value="1"/>
</dbReference>
<evidence type="ECO:0000313" key="9">
    <source>
        <dbReference type="Proteomes" id="UP000187891"/>
    </source>
</evidence>
<reference evidence="9" key="1">
    <citation type="submission" date="2016-10" db="EMBL/GenBank/DDBJ databases">
        <authorList>
            <person name="Wibberg D."/>
        </authorList>
    </citation>
    <scope>NUCLEOTIDE SEQUENCE [LARGE SCALE GENOMIC DNA]</scope>
</reference>
<dbReference type="InterPro" id="IPR000212">
    <property type="entry name" value="DNA_helicase_UvrD/REP"/>
</dbReference>
<dbReference type="SUPFAM" id="SSF52540">
    <property type="entry name" value="P-loop containing nucleoside triphosphate hydrolases"/>
    <property type="match status" value="1"/>
</dbReference>
<accession>A0A1R3U795</accession>
<dbReference type="GO" id="GO:0016787">
    <property type="term" value="F:hydrolase activity"/>
    <property type="evidence" value="ECO:0007669"/>
    <property type="project" value="UniProtKB-UniRule"/>
</dbReference>
<evidence type="ECO:0000313" key="8">
    <source>
        <dbReference type="EMBL" id="SCX35341.1"/>
    </source>
</evidence>
<feature type="domain" description="UvrD-like helicase ATP-binding" evidence="7">
    <location>
        <begin position="203"/>
        <end position="388"/>
    </location>
</feature>
<evidence type="ECO:0000256" key="4">
    <source>
        <dbReference type="ARBA" id="ARBA00022840"/>
    </source>
</evidence>
<dbReference type="Gene3D" id="3.40.50.300">
    <property type="entry name" value="P-loop containing nucleotide triphosphate hydrolases"/>
    <property type="match status" value="1"/>
</dbReference>
<dbReference type="InterPro" id="IPR014016">
    <property type="entry name" value="UvrD-like_ATP-bd"/>
</dbReference>
<evidence type="ECO:0000256" key="3">
    <source>
        <dbReference type="ARBA" id="ARBA00022806"/>
    </source>
</evidence>
<gene>
    <name evidence="8" type="primary">helD_2</name>
    <name evidence="8" type="ORF">DSM25559_4909</name>
</gene>
<protein>
    <recommendedName>
        <fullName evidence="5">DNA 3'-5' helicase II</fullName>
    </recommendedName>
</protein>
<dbReference type="Proteomes" id="UP000187891">
    <property type="component" value="Unassembled WGS sequence"/>
</dbReference>
<keyword evidence="4 6" id="KW-0067">ATP-binding</keyword>
<evidence type="ECO:0000256" key="6">
    <source>
        <dbReference type="PROSITE-ProRule" id="PRU00560"/>
    </source>
</evidence>
<evidence type="ECO:0000259" key="7">
    <source>
        <dbReference type="PROSITE" id="PS51198"/>
    </source>
</evidence>
<keyword evidence="2 6" id="KW-0378">Hydrolase</keyword>
<proteinExistence type="predicted"/>
<dbReference type="EMBL" id="FMUE01000020">
    <property type="protein sequence ID" value="SCX35341.1"/>
    <property type="molecule type" value="Genomic_DNA"/>
</dbReference>
<dbReference type="STRING" id="1907666.DSM25559_4909"/>
<name>A0A1R3U795_9HYPH</name>
<dbReference type="PANTHER" id="PTHR11070">
    <property type="entry name" value="UVRD / RECB / PCRA DNA HELICASE FAMILY MEMBER"/>
    <property type="match status" value="1"/>
</dbReference>
<keyword evidence="1 6" id="KW-0547">Nucleotide-binding</keyword>
<dbReference type="PANTHER" id="PTHR11070:SF2">
    <property type="entry name" value="ATP-DEPENDENT DNA HELICASE SRS2"/>
    <property type="match status" value="1"/>
</dbReference>
<evidence type="ECO:0000256" key="1">
    <source>
        <dbReference type="ARBA" id="ARBA00022741"/>
    </source>
</evidence>
<dbReference type="GO" id="GO:0000725">
    <property type="term" value="P:recombinational repair"/>
    <property type="evidence" value="ECO:0007669"/>
    <property type="project" value="TreeGrafter"/>
</dbReference>
<evidence type="ECO:0000256" key="2">
    <source>
        <dbReference type="ARBA" id="ARBA00022801"/>
    </source>
</evidence>
<dbReference type="RefSeq" id="WP_244554218.1">
    <property type="nucleotide sequence ID" value="NZ_FMUE01000020.1"/>
</dbReference>
<dbReference type="GO" id="GO:0005524">
    <property type="term" value="F:ATP binding"/>
    <property type="evidence" value="ECO:0007669"/>
    <property type="project" value="UniProtKB-UniRule"/>
</dbReference>
<dbReference type="AlphaFoldDB" id="A0A1R3U795"/>
<dbReference type="GO" id="GO:0043138">
    <property type="term" value="F:3'-5' DNA helicase activity"/>
    <property type="evidence" value="ECO:0007669"/>
    <property type="project" value="TreeGrafter"/>
</dbReference>
<sequence length="388" mass="43097">MIFNRNTTCRPGLFARLLPSGRWKLRLPTATAGSAELHTGTWVELPCLDITAIAIKKALLLHTVEIRTRSHVETLSCLGEEAASRLANDLHRFINRYLLELIKSDQEILKEVDAKLEPLIEGKRQYLAQADLAQAIASVSGPAAAALPHPLFDADGITAAMEANLPRSLSFLTDPDGCHRYNNEFVAIELTRYAPFFDDLDGRSLSDQQREFCIRLEDSNLLIASVGSGKSATMVGKVAYVLDKGLYQPEEILVLAYNRTAAEELKERIAHQLGVLPADLQCKVTTFHALGWDIIKLVEARPPQLANWVDHPAGEARVISKIIEDLMQSDASFAKVWIELLVLYPKADIPASVFDSACLRIDISRALDTLVPVQPTDLYFWNSIYKPL</sequence>
<dbReference type="InterPro" id="IPR027417">
    <property type="entry name" value="P-loop_NTPase"/>
</dbReference>
<dbReference type="PROSITE" id="PS51198">
    <property type="entry name" value="UVRD_HELICASE_ATP_BIND"/>
    <property type="match status" value="1"/>
</dbReference>
<keyword evidence="3 6" id="KW-0347">Helicase</keyword>
<evidence type="ECO:0000256" key="5">
    <source>
        <dbReference type="ARBA" id="ARBA00034923"/>
    </source>
</evidence>
<dbReference type="GO" id="GO:0003677">
    <property type="term" value="F:DNA binding"/>
    <property type="evidence" value="ECO:0007669"/>
    <property type="project" value="InterPro"/>
</dbReference>